<dbReference type="RefSeq" id="WP_076131561.1">
    <property type="nucleotide sequence ID" value="NZ_CP113787.1"/>
</dbReference>
<evidence type="ECO:0000313" key="3">
    <source>
        <dbReference type="Proteomes" id="UP001163127"/>
    </source>
</evidence>
<evidence type="ECO:0000313" key="2">
    <source>
        <dbReference type="EMBL" id="WAL41966.1"/>
    </source>
</evidence>
<organism evidence="2 3">
    <name type="scientific">Actinomyces naeslundii</name>
    <dbReference type="NCBI Taxonomy" id="1655"/>
    <lineage>
        <taxon>Bacteria</taxon>
        <taxon>Bacillati</taxon>
        <taxon>Actinomycetota</taxon>
        <taxon>Actinomycetes</taxon>
        <taxon>Actinomycetales</taxon>
        <taxon>Actinomycetaceae</taxon>
        <taxon>Actinomyces</taxon>
    </lineage>
</organism>
<proteinExistence type="predicted"/>
<name>A0AA47FEU4_ACTNA</name>
<evidence type="ECO:0000256" key="1">
    <source>
        <dbReference type="SAM" id="Phobius"/>
    </source>
</evidence>
<accession>A0AA47FEU4</accession>
<reference evidence="2" key="1">
    <citation type="submission" date="2022-11" db="EMBL/GenBank/DDBJ databases">
        <title>Dental biofilm bacteria. Genome sequencing and assembly.</title>
        <authorList>
            <person name="Robertsson C."/>
        </authorList>
    </citation>
    <scope>NUCLEOTIDE SEQUENCE</scope>
    <source>
        <strain evidence="2">CW</strain>
    </source>
</reference>
<dbReference type="Proteomes" id="UP001163127">
    <property type="component" value="Chromosome"/>
</dbReference>
<keyword evidence="1" id="KW-0812">Transmembrane</keyword>
<protein>
    <submittedName>
        <fullName evidence="2">Uncharacterized protein</fullName>
    </submittedName>
</protein>
<keyword evidence="1" id="KW-1133">Transmembrane helix</keyword>
<keyword evidence="1" id="KW-0472">Membrane</keyword>
<dbReference type="EMBL" id="CP113787">
    <property type="protein sequence ID" value="WAL41966.1"/>
    <property type="molecule type" value="Genomic_DNA"/>
</dbReference>
<gene>
    <name evidence="2" type="ORF">OFA60_07715</name>
</gene>
<sequence length="155" mass="17321">MSEDVPAFQALPGATPENSAFIDLYFDTSVRLYFTTHVNLLVNGWQVRLPYEGAIRLAVAPGPVSVMLDITMLFISKPRLDFMVQPGQVVPVFYRASRIREDPGSLTFTKLEGRSPSESRRIQAIKIAFSVIAVSSLVGMAFVWLFIWLIYSAMS</sequence>
<feature type="transmembrane region" description="Helical" evidence="1">
    <location>
        <begin position="127"/>
        <end position="151"/>
    </location>
</feature>
<dbReference type="AlphaFoldDB" id="A0AA47FEU4"/>